<evidence type="ECO:0000313" key="1">
    <source>
        <dbReference type="EMBL" id="JAP89002.1"/>
    </source>
</evidence>
<reference evidence="1" key="1">
    <citation type="submission" date="2015-07" db="EMBL/GenBank/DDBJ databases">
        <title>Adaptation to a free-living lifestyle via gene acquisitions in the diplomonad Trepomonas sp. PC1.</title>
        <authorList>
            <person name="Xu F."/>
            <person name="Jerlstrom-Hultqvist J."/>
            <person name="Kolisko M."/>
            <person name="Simpson A.G.B."/>
            <person name="Roger A.J."/>
            <person name="Svard S.G."/>
            <person name="Andersson J.O."/>
        </authorList>
    </citation>
    <scope>NUCLEOTIDE SEQUENCE</scope>
    <source>
        <strain evidence="1">PC1</strain>
    </source>
</reference>
<accession>A0A146JWN1</accession>
<name>A0A146JWN1_9EUKA</name>
<feature type="non-terminal residue" evidence="1">
    <location>
        <position position="351"/>
    </location>
</feature>
<dbReference type="EMBL" id="GDID01007604">
    <property type="protein sequence ID" value="JAP89002.1"/>
    <property type="molecule type" value="Transcribed_RNA"/>
</dbReference>
<gene>
    <name evidence="1" type="ORF">TPC1_31503</name>
</gene>
<sequence>LNIKQSQLELQLQEQVDEFGRTPLMRICEDDFLISSLSQKELQLLEQIIPQQHYITDNAGENALHKLLQAEAPSKNHYYIANLMEKYVSTKSKIQSTAFYAVRFFDPQHLNKSFLSLLPTQYKDQLGNPIVNKCFNFIQYLSYFPMSTPNCYGESAAFHGMESRNYQQFLKNPMLGKKLFSQAQFQNYYAGASVLMSHRIKPELATQKAKTFGGYENKGKKLFYRSLKQIVEYCELKYNIEDSEGLGFLFQQELQRGNLQLNILKDRLFDFQAVPKKDKGIEHVQNQYLKISTYLQYSANRRHWDYRNMHYVTLFAKSVKYGILVNSRRNTYQIFYQVLVQQALQSNNVEE</sequence>
<protein>
    <submittedName>
        <fullName evidence="1">Uncharacterized protein</fullName>
    </submittedName>
</protein>
<dbReference type="AlphaFoldDB" id="A0A146JWN1"/>
<organism evidence="1">
    <name type="scientific">Trepomonas sp. PC1</name>
    <dbReference type="NCBI Taxonomy" id="1076344"/>
    <lineage>
        <taxon>Eukaryota</taxon>
        <taxon>Metamonada</taxon>
        <taxon>Diplomonadida</taxon>
        <taxon>Hexamitidae</taxon>
        <taxon>Hexamitinae</taxon>
        <taxon>Trepomonas</taxon>
    </lineage>
</organism>
<feature type="non-terminal residue" evidence="1">
    <location>
        <position position="1"/>
    </location>
</feature>
<proteinExistence type="predicted"/>